<dbReference type="CDD" id="cd00060">
    <property type="entry name" value="FHA"/>
    <property type="match status" value="1"/>
</dbReference>
<name>A0ABT8ZZG1_9SPHN</name>
<dbReference type="InterPro" id="IPR008984">
    <property type="entry name" value="SMAD_FHA_dom_sf"/>
</dbReference>
<comment type="caution">
    <text evidence="2">The sequence shown here is derived from an EMBL/GenBank/DDBJ whole genome shotgun (WGS) entry which is preliminary data.</text>
</comment>
<dbReference type="Pfam" id="PF00498">
    <property type="entry name" value="FHA"/>
    <property type="match status" value="1"/>
</dbReference>
<accession>A0ABT8ZZG1</accession>
<evidence type="ECO:0000259" key="1">
    <source>
        <dbReference type="PROSITE" id="PS50006"/>
    </source>
</evidence>
<dbReference type="Pfam" id="PF20232">
    <property type="entry name" value="T6SS_FHA_C"/>
    <property type="match status" value="1"/>
</dbReference>
<proteinExistence type="predicted"/>
<dbReference type="InterPro" id="IPR046883">
    <property type="entry name" value="T6SS_FHA_C"/>
</dbReference>
<organism evidence="2 3">
    <name type="scientific">Sphingomonas immobilis</name>
    <dbReference type="NCBI Taxonomy" id="3063997"/>
    <lineage>
        <taxon>Bacteria</taxon>
        <taxon>Pseudomonadati</taxon>
        <taxon>Pseudomonadota</taxon>
        <taxon>Alphaproteobacteria</taxon>
        <taxon>Sphingomonadales</taxon>
        <taxon>Sphingomonadaceae</taxon>
        <taxon>Sphingomonas</taxon>
    </lineage>
</organism>
<dbReference type="Gene3D" id="2.60.200.20">
    <property type="match status" value="1"/>
</dbReference>
<dbReference type="RefSeq" id="WP_304560969.1">
    <property type="nucleotide sequence ID" value="NZ_JAUQSZ010000005.1"/>
</dbReference>
<evidence type="ECO:0000313" key="3">
    <source>
        <dbReference type="Proteomes" id="UP001176468"/>
    </source>
</evidence>
<reference evidence="2" key="1">
    <citation type="submission" date="2023-07" db="EMBL/GenBank/DDBJ databases">
        <authorList>
            <person name="Kim M.K."/>
        </authorList>
    </citation>
    <scope>NUCLEOTIDE SEQUENCE</scope>
    <source>
        <strain evidence="2">CA1-15</strain>
    </source>
</reference>
<evidence type="ECO:0000313" key="2">
    <source>
        <dbReference type="EMBL" id="MDO7842509.1"/>
    </source>
</evidence>
<keyword evidence="3" id="KW-1185">Reference proteome</keyword>
<dbReference type="EMBL" id="JAUQSZ010000005">
    <property type="protein sequence ID" value="MDO7842509.1"/>
    <property type="molecule type" value="Genomic_DNA"/>
</dbReference>
<sequence>MYMLQLFNVANELQPIDARLLREGMLTIGRGEAADWTIADPERELSRQHCELVVGEDGTLHVRSLGANGIYDDTTGERFPDSTDVTVPVPSTVRLGRFRLKAVKAGQSEEPADPARTMVMTQPFGESVRVPETWSDTLTLSASNNGSLLDAFCEGAGLDPSLLSSEDPAEIMRRAGAVYRQMVLGIGDLMTERDRARAKHQINRTTIAGADNNPFKWAPTQRLAIDLLLAGSGSFLSGPAALQASLRDIKRHMIATFAGLQGSLRAAVAHFDPKVIETVTADRTTLLKGKAVVQIEEVSRRHADITAQLDGDQGGSLERAFLTAYDSAESQSYNERR</sequence>
<dbReference type="InterPro" id="IPR000253">
    <property type="entry name" value="FHA_dom"/>
</dbReference>
<dbReference type="SUPFAM" id="SSF49879">
    <property type="entry name" value="SMAD/FHA domain"/>
    <property type="match status" value="1"/>
</dbReference>
<feature type="domain" description="FHA" evidence="1">
    <location>
        <begin position="26"/>
        <end position="71"/>
    </location>
</feature>
<dbReference type="Proteomes" id="UP001176468">
    <property type="component" value="Unassembled WGS sequence"/>
</dbReference>
<gene>
    <name evidence="2" type="ORF">Q5H94_09235</name>
</gene>
<protein>
    <submittedName>
        <fullName evidence="2">FHA domain-containing protein</fullName>
    </submittedName>
</protein>
<dbReference type="PROSITE" id="PS50006">
    <property type="entry name" value="FHA_DOMAIN"/>
    <property type="match status" value="1"/>
</dbReference>